<name>A0A1E5ND53_9SPIR</name>
<accession>A0A1E5ND53</accession>
<protein>
    <recommendedName>
        <fullName evidence="3">DUF2589 domain-containing protein</fullName>
    </recommendedName>
</protein>
<dbReference type="Proteomes" id="UP000095247">
    <property type="component" value="Unassembled WGS sequence"/>
</dbReference>
<evidence type="ECO:0008006" key="3">
    <source>
        <dbReference type="Google" id="ProtNLM"/>
    </source>
</evidence>
<evidence type="ECO:0000313" key="2">
    <source>
        <dbReference type="Proteomes" id="UP000095247"/>
    </source>
</evidence>
<evidence type="ECO:0000313" key="1">
    <source>
        <dbReference type="EMBL" id="OEJ14084.1"/>
    </source>
</evidence>
<organism evidence="1 2">
    <name type="scientific">Brachyspira hampsonii</name>
    <dbReference type="NCBI Taxonomy" id="1287055"/>
    <lineage>
        <taxon>Bacteria</taxon>
        <taxon>Pseudomonadati</taxon>
        <taxon>Spirochaetota</taxon>
        <taxon>Spirochaetia</taxon>
        <taxon>Brachyspirales</taxon>
        <taxon>Brachyspiraceae</taxon>
        <taxon>Brachyspira</taxon>
    </lineage>
</organism>
<gene>
    <name evidence="1" type="ORF">BFL38_04955</name>
</gene>
<dbReference type="AlphaFoldDB" id="A0A1E5ND53"/>
<comment type="caution">
    <text evidence="1">The sequence shown here is derived from an EMBL/GenBank/DDBJ whole genome shotgun (WGS) entry which is preliminary data.</text>
</comment>
<sequence length="189" mass="21295">MTKFNEVITAIAKSVAEAEAQLEETQLANLSKYFKKKENKYSKNNNDEYLSGVFPIRLKIGIPDENNQYGNKYYCVPYINLLPITQLNIDSITASFDIGVLELVKSEKPNDKSSFNNLHEDDVVESLSSFNSCPDVSVDIKNTAMNDKGTNIHIHISIKKTENSEGMSKLMNEIANSNQGFIMMKDNKK</sequence>
<proteinExistence type="predicted"/>
<reference evidence="1 2" key="1">
    <citation type="submission" date="2016-08" db="EMBL/GenBank/DDBJ databases">
        <title>Characterization and recognition of Brachyspira hampsonii sp. nov., a novel intestinal spirochete that is pathogenic to pigs.</title>
        <authorList>
            <person name="Mirajkar N."/>
            <person name="La T."/>
            <person name="Phillips N."/>
            <person name="Hampson D."/>
            <person name="Gebhart C."/>
        </authorList>
    </citation>
    <scope>NUCLEOTIDE SEQUENCE [LARGE SCALE GENOMIC DNA]</scope>
    <source>
        <strain evidence="1 2">P280/1</strain>
    </source>
</reference>
<dbReference type="InterPro" id="IPR024510">
    <property type="entry name" value="DUF2589"/>
</dbReference>
<dbReference type="EMBL" id="MDCO01000012">
    <property type="protein sequence ID" value="OEJ14084.1"/>
    <property type="molecule type" value="Genomic_DNA"/>
</dbReference>
<dbReference type="RefSeq" id="WP_069727372.1">
    <property type="nucleotide sequence ID" value="NZ_MDCO01000012.1"/>
</dbReference>
<dbReference type="Pfam" id="PF11655">
    <property type="entry name" value="DUF2589"/>
    <property type="match status" value="1"/>
</dbReference>